<evidence type="ECO:0000313" key="2">
    <source>
        <dbReference type="Proteomes" id="UP001176941"/>
    </source>
</evidence>
<sequence length="131" mass="14475">MGSIVSLVELVKLKLSSPWKQGGDVYHSMTLFGVGGVAFLTLPFTNPRRELRLSVIVSSQGQNMQGILQLVRHVVSFESFIKTRLFQPTEAFQSSFHAWINPDLIVFSDWALSPRPSLPSLAAFCPLEGGI</sequence>
<dbReference type="EMBL" id="OX459959">
    <property type="protein sequence ID" value="CAI9164501.1"/>
    <property type="molecule type" value="Genomic_DNA"/>
</dbReference>
<reference evidence="1" key="1">
    <citation type="submission" date="2023-04" db="EMBL/GenBank/DDBJ databases">
        <authorList>
            <consortium name="ELIXIR-Norway"/>
        </authorList>
    </citation>
    <scope>NUCLEOTIDE SEQUENCE [LARGE SCALE GENOMIC DNA]</scope>
</reference>
<gene>
    <name evidence="1" type="ORF">MRATA1EN1_LOCUS13463</name>
</gene>
<accession>A0ABN8YTY7</accession>
<dbReference type="Proteomes" id="UP001176941">
    <property type="component" value="Chromosome 23"/>
</dbReference>
<name>A0ABN8YTY7_RANTA</name>
<proteinExistence type="predicted"/>
<protein>
    <submittedName>
        <fullName evidence="1">Uncharacterized protein</fullName>
    </submittedName>
</protein>
<evidence type="ECO:0000313" key="1">
    <source>
        <dbReference type="EMBL" id="CAI9164501.1"/>
    </source>
</evidence>
<organism evidence="1 2">
    <name type="scientific">Rangifer tarandus platyrhynchus</name>
    <name type="common">Svalbard reindeer</name>
    <dbReference type="NCBI Taxonomy" id="3082113"/>
    <lineage>
        <taxon>Eukaryota</taxon>
        <taxon>Metazoa</taxon>
        <taxon>Chordata</taxon>
        <taxon>Craniata</taxon>
        <taxon>Vertebrata</taxon>
        <taxon>Euteleostomi</taxon>
        <taxon>Mammalia</taxon>
        <taxon>Eutheria</taxon>
        <taxon>Laurasiatheria</taxon>
        <taxon>Artiodactyla</taxon>
        <taxon>Ruminantia</taxon>
        <taxon>Pecora</taxon>
        <taxon>Cervidae</taxon>
        <taxon>Odocoileinae</taxon>
        <taxon>Rangifer</taxon>
    </lineage>
</organism>
<keyword evidence="2" id="KW-1185">Reference proteome</keyword>